<organism evidence="1">
    <name type="scientific">viral metagenome</name>
    <dbReference type="NCBI Taxonomy" id="1070528"/>
    <lineage>
        <taxon>unclassified sequences</taxon>
        <taxon>metagenomes</taxon>
        <taxon>organismal metagenomes</taxon>
    </lineage>
</organism>
<dbReference type="InterPro" id="IPR056919">
    <property type="entry name" value="Phage_TAC_18"/>
</dbReference>
<sequence>MRQTLVLDLKDDTGFSQRDRILAAQEQAERNGRSVKPLPEPEIPEGYERLWNHFWELSRARGNSGFDLMPLSYGDIADYDRLMAAGLGPFDVTAIRRMDEAFLGYLKEQRGNN</sequence>
<reference evidence="1" key="1">
    <citation type="submission" date="2020-03" db="EMBL/GenBank/DDBJ databases">
        <title>The deep terrestrial virosphere.</title>
        <authorList>
            <person name="Holmfeldt K."/>
            <person name="Nilsson E."/>
            <person name="Simone D."/>
            <person name="Lopez-Fernandez M."/>
            <person name="Wu X."/>
            <person name="de Brujin I."/>
            <person name="Lundin D."/>
            <person name="Andersson A."/>
            <person name="Bertilsson S."/>
            <person name="Dopson M."/>
        </authorList>
    </citation>
    <scope>NUCLEOTIDE SEQUENCE</scope>
    <source>
        <strain evidence="1">TM448B01665</strain>
    </source>
</reference>
<proteinExistence type="predicted"/>
<dbReference type="AlphaFoldDB" id="A0A6M3XPL1"/>
<dbReference type="EMBL" id="MT144806">
    <property type="protein sequence ID" value="QJH99749.1"/>
    <property type="molecule type" value="Genomic_DNA"/>
</dbReference>
<accession>A0A6M3XPL1</accession>
<protein>
    <submittedName>
        <fullName evidence="1">Uncharacterized protein</fullName>
    </submittedName>
</protein>
<evidence type="ECO:0000313" key="1">
    <source>
        <dbReference type="EMBL" id="QJH99749.1"/>
    </source>
</evidence>
<dbReference type="Pfam" id="PF23812">
    <property type="entry name" value="Phage_TAC_18"/>
    <property type="match status" value="1"/>
</dbReference>
<name>A0A6M3XPL1_9ZZZZ</name>
<gene>
    <name evidence="1" type="ORF">TM448B01665_0011</name>
</gene>